<dbReference type="InterPro" id="IPR051678">
    <property type="entry name" value="AGP_Transferase"/>
</dbReference>
<dbReference type="PANTHER" id="PTHR21310:SF55">
    <property type="entry name" value="AMINOGLYCOSIDE PHOSPHOTRANSFERASE DOMAIN-CONTAINING PROTEIN"/>
    <property type="match status" value="1"/>
</dbReference>
<dbReference type="Pfam" id="PF01636">
    <property type="entry name" value="APH"/>
    <property type="match status" value="1"/>
</dbReference>
<dbReference type="VEuPathDB" id="FungiDB:FVEG_06747"/>
<feature type="domain" description="Aminoglycoside phosphotransferase" evidence="3">
    <location>
        <begin position="86"/>
        <end position="300"/>
    </location>
</feature>
<dbReference type="EMBL" id="CM000584">
    <property type="protein sequence ID" value="EWG46182.1"/>
    <property type="molecule type" value="Genomic_DNA"/>
</dbReference>
<dbReference type="InterPro" id="IPR011009">
    <property type="entry name" value="Kinase-like_dom_sf"/>
</dbReference>
<dbReference type="Gene3D" id="3.90.1200.10">
    <property type="match status" value="1"/>
</dbReference>
<accession>W7MNE6</accession>
<dbReference type="SUPFAM" id="SSF56112">
    <property type="entry name" value="Protein kinase-like (PK-like)"/>
    <property type="match status" value="1"/>
</dbReference>
<dbReference type="eggNOG" id="ENOG502SN8S">
    <property type="taxonomic scope" value="Eukaryota"/>
</dbReference>
<sequence length="339" mass="39020">MHIRYYRCELTNHQTNIVTSALIFLKLTFYFLICCLKRKTTINMSSTTEADQDEQIDSEPEKQDNSDDKLPKYLKCSYLDAVVGKEIHNYWGNRVLEHTNSHGEVLALKVSNPDGIDRAQADMMHYAATHGVLAPKVRGVYDIVTRRPIARVMISERVPGVPLVDIWQNISEAEQASIKDQLRAQVKKMRTLTQPYIGRIDKQPTRNIYNTTFVRHCGPFEDEESFDEWCLARLSGGSLQRWKWKRVLEKQRRKSTGRFVLTHGDLSPRNIMVDGSTITGIIDWELSGFYPEYVEYAVAIGLGPGIEEWWVPVLKEVLEPCSADLIKFTELIEERMGSY</sequence>
<gene>
    <name evidence="4" type="ORF">FVEG_06747</name>
</gene>
<evidence type="ECO:0000256" key="1">
    <source>
        <dbReference type="SAM" id="MobiDB-lite"/>
    </source>
</evidence>
<keyword evidence="2" id="KW-0812">Transmembrane</keyword>
<feature type="compositionally biased region" description="Basic and acidic residues" evidence="1">
    <location>
        <begin position="59"/>
        <end position="68"/>
    </location>
</feature>
<dbReference type="Proteomes" id="UP000009096">
    <property type="component" value="Chromosome 7"/>
</dbReference>
<dbReference type="GeneID" id="30064614"/>
<dbReference type="KEGG" id="fvr:FVEG_06747"/>
<keyword evidence="5" id="KW-1185">Reference proteome</keyword>
<keyword evidence="2" id="KW-1133">Transmembrane helix</keyword>
<feature type="transmembrane region" description="Helical" evidence="2">
    <location>
        <begin position="17"/>
        <end position="36"/>
    </location>
</feature>
<dbReference type="CDD" id="cd05120">
    <property type="entry name" value="APH_ChoK_like"/>
    <property type="match status" value="1"/>
</dbReference>
<evidence type="ECO:0000259" key="3">
    <source>
        <dbReference type="Pfam" id="PF01636"/>
    </source>
</evidence>
<dbReference type="OrthoDB" id="5598852at2759"/>
<dbReference type="EMBL" id="DS022249">
    <property type="protein sequence ID" value="EWG46182.1"/>
    <property type="molecule type" value="Genomic_DNA"/>
</dbReference>
<evidence type="ECO:0000256" key="2">
    <source>
        <dbReference type="SAM" id="Phobius"/>
    </source>
</evidence>
<reference evidence="4 5" key="1">
    <citation type="journal article" date="2010" name="Nature">
        <title>Comparative genomics reveals mobile pathogenicity chromosomes in Fusarium.</title>
        <authorList>
            <person name="Ma L.J."/>
            <person name="van der Does H.C."/>
            <person name="Borkovich K.A."/>
            <person name="Coleman J.J."/>
            <person name="Daboussi M.J."/>
            <person name="Di Pietro A."/>
            <person name="Dufresne M."/>
            <person name="Freitag M."/>
            <person name="Grabherr M."/>
            <person name="Henrissat B."/>
            <person name="Houterman P.M."/>
            <person name="Kang S."/>
            <person name="Shim W.B."/>
            <person name="Woloshuk C."/>
            <person name="Xie X."/>
            <person name="Xu J.R."/>
            <person name="Antoniw J."/>
            <person name="Baker S.E."/>
            <person name="Bluhm B.H."/>
            <person name="Breakspear A."/>
            <person name="Brown D.W."/>
            <person name="Butchko R.A."/>
            <person name="Chapman S."/>
            <person name="Coulson R."/>
            <person name="Coutinho P.M."/>
            <person name="Danchin E.G."/>
            <person name="Diener A."/>
            <person name="Gale L.R."/>
            <person name="Gardiner D.M."/>
            <person name="Goff S."/>
            <person name="Hammond-Kosack K.E."/>
            <person name="Hilburn K."/>
            <person name="Hua-Van A."/>
            <person name="Jonkers W."/>
            <person name="Kazan K."/>
            <person name="Kodira C.D."/>
            <person name="Koehrsen M."/>
            <person name="Kumar L."/>
            <person name="Lee Y.H."/>
            <person name="Li L."/>
            <person name="Manners J.M."/>
            <person name="Miranda-Saavedra D."/>
            <person name="Mukherjee M."/>
            <person name="Park G."/>
            <person name="Park J."/>
            <person name="Park S.Y."/>
            <person name="Proctor R.H."/>
            <person name="Regev A."/>
            <person name="Ruiz-Roldan M.C."/>
            <person name="Sain D."/>
            <person name="Sakthikumar S."/>
            <person name="Sykes S."/>
            <person name="Schwartz D.C."/>
            <person name="Turgeon B.G."/>
            <person name="Wapinski I."/>
            <person name="Yoder O."/>
            <person name="Young S."/>
            <person name="Zeng Q."/>
            <person name="Zhou S."/>
            <person name="Galagan J."/>
            <person name="Cuomo C.A."/>
            <person name="Kistler H.C."/>
            <person name="Rep M."/>
        </authorList>
    </citation>
    <scope>NUCLEOTIDE SEQUENCE [LARGE SCALE GENOMIC DNA]</scope>
    <source>
        <strain evidence="5">M3125 / FGSC 7600</strain>
    </source>
</reference>
<keyword evidence="2" id="KW-0472">Membrane</keyword>
<name>W7MNE6_GIBM7</name>
<dbReference type="InterPro" id="IPR002575">
    <property type="entry name" value="Aminoglycoside_PTrfase"/>
</dbReference>
<dbReference type="RefSeq" id="XP_018752373.1">
    <property type="nucleotide sequence ID" value="XM_018895156.1"/>
</dbReference>
<protein>
    <recommendedName>
        <fullName evidence="3">Aminoglycoside phosphotransferase domain-containing protein</fullName>
    </recommendedName>
</protein>
<evidence type="ECO:0000313" key="5">
    <source>
        <dbReference type="Proteomes" id="UP000009096"/>
    </source>
</evidence>
<organism evidence="4 5">
    <name type="scientific">Gibberella moniliformis (strain M3125 / FGSC 7600)</name>
    <name type="common">Maize ear and stalk rot fungus</name>
    <name type="synonym">Fusarium verticillioides</name>
    <dbReference type="NCBI Taxonomy" id="334819"/>
    <lineage>
        <taxon>Eukaryota</taxon>
        <taxon>Fungi</taxon>
        <taxon>Dikarya</taxon>
        <taxon>Ascomycota</taxon>
        <taxon>Pezizomycotina</taxon>
        <taxon>Sordariomycetes</taxon>
        <taxon>Hypocreomycetidae</taxon>
        <taxon>Hypocreales</taxon>
        <taxon>Nectriaceae</taxon>
        <taxon>Fusarium</taxon>
        <taxon>Fusarium fujikuroi species complex</taxon>
    </lineage>
</organism>
<dbReference type="PANTHER" id="PTHR21310">
    <property type="entry name" value="AMINOGLYCOSIDE PHOSPHOTRANSFERASE-RELATED-RELATED"/>
    <property type="match status" value="1"/>
</dbReference>
<proteinExistence type="predicted"/>
<evidence type="ECO:0000313" key="4">
    <source>
        <dbReference type="EMBL" id="EWG46182.1"/>
    </source>
</evidence>
<dbReference type="AlphaFoldDB" id="W7MNE6"/>
<dbReference type="Gene3D" id="3.30.200.150">
    <property type="match status" value="1"/>
</dbReference>
<feature type="region of interest" description="Disordered" evidence="1">
    <location>
        <begin position="46"/>
        <end position="68"/>
    </location>
</feature>